<dbReference type="GO" id="GO:0005524">
    <property type="term" value="F:ATP binding"/>
    <property type="evidence" value="ECO:0007669"/>
    <property type="project" value="UniProtKB-KW"/>
</dbReference>
<dbReference type="InterPro" id="IPR042197">
    <property type="entry name" value="Apaf_helical"/>
</dbReference>
<dbReference type="Gene3D" id="3.40.50.300">
    <property type="entry name" value="P-loop containing nucleotide triphosphate hydrolases"/>
    <property type="match status" value="1"/>
</dbReference>
<comment type="similarity">
    <text evidence="1">Belongs to the disease resistance NB-LRR family.</text>
</comment>
<evidence type="ECO:0000259" key="9">
    <source>
        <dbReference type="Pfam" id="PF23598"/>
    </source>
</evidence>
<dbReference type="AlphaFoldDB" id="A0A2G2V200"/>
<dbReference type="GO" id="GO:0006952">
    <property type="term" value="P:defense response"/>
    <property type="evidence" value="ECO:0007669"/>
    <property type="project" value="UniProtKB-KW"/>
</dbReference>
<reference evidence="11" key="2">
    <citation type="journal article" date="2017" name="J. Anim. Genet.">
        <title>Multiple reference genome sequences of hot pepper reveal the massive evolution of plant disease resistance genes by retroduplication.</title>
        <authorList>
            <person name="Kim S."/>
            <person name="Park J."/>
            <person name="Yeom S.-I."/>
            <person name="Kim Y.-M."/>
            <person name="Seo E."/>
            <person name="Kim K.-T."/>
            <person name="Kim M.-S."/>
            <person name="Lee J.M."/>
            <person name="Cheong K."/>
            <person name="Shin H.-S."/>
            <person name="Kim S.-B."/>
            <person name="Han K."/>
            <person name="Lee J."/>
            <person name="Park M."/>
            <person name="Lee H.-A."/>
            <person name="Lee H.-Y."/>
            <person name="Lee Y."/>
            <person name="Oh S."/>
            <person name="Lee J.H."/>
            <person name="Choi E."/>
            <person name="Choi E."/>
            <person name="Lee S.E."/>
            <person name="Jeon J."/>
            <person name="Kim H."/>
            <person name="Choi G."/>
            <person name="Song H."/>
            <person name="Lee J."/>
            <person name="Lee S.-C."/>
            <person name="Kwon J.-K."/>
            <person name="Lee H.-Y."/>
            <person name="Koo N."/>
            <person name="Hong Y."/>
            <person name="Kim R.W."/>
            <person name="Kang W.-H."/>
            <person name="Huh J.H."/>
            <person name="Kang B.-C."/>
            <person name="Yang T.-J."/>
            <person name="Lee Y.-H."/>
            <person name="Bennetzen J.L."/>
            <person name="Choi D."/>
        </authorList>
    </citation>
    <scope>NUCLEOTIDE SEQUENCE [LARGE SCALE GENOMIC DNA]</scope>
    <source>
        <strain evidence="11">cv. PBC81</strain>
    </source>
</reference>
<dbReference type="InterPro" id="IPR001611">
    <property type="entry name" value="Leu-rich_rpt"/>
</dbReference>
<dbReference type="GO" id="GO:0043531">
    <property type="term" value="F:ADP binding"/>
    <property type="evidence" value="ECO:0007669"/>
    <property type="project" value="InterPro"/>
</dbReference>
<evidence type="ECO:0000256" key="2">
    <source>
        <dbReference type="ARBA" id="ARBA00022614"/>
    </source>
</evidence>
<evidence type="ECO:0000256" key="1">
    <source>
        <dbReference type="ARBA" id="ARBA00008894"/>
    </source>
</evidence>
<dbReference type="PRINTS" id="PR00364">
    <property type="entry name" value="DISEASERSIST"/>
</dbReference>
<protein>
    <submittedName>
        <fullName evidence="10">Uncharacterized protein</fullName>
    </submittedName>
</protein>
<accession>A0A2G2V200</accession>
<evidence type="ECO:0000313" key="11">
    <source>
        <dbReference type="Proteomes" id="UP000224567"/>
    </source>
</evidence>
<organism evidence="10 11">
    <name type="scientific">Capsicum baccatum</name>
    <name type="common">Peruvian pepper</name>
    <dbReference type="NCBI Taxonomy" id="33114"/>
    <lineage>
        <taxon>Eukaryota</taxon>
        <taxon>Viridiplantae</taxon>
        <taxon>Streptophyta</taxon>
        <taxon>Embryophyta</taxon>
        <taxon>Tracheophyta</taxon>
        <taxon>Spermatophyta</taxon>
        <taxon>Magnoliopsida</taxon>
        <taxon>eudicotyledons</taxon>
        <taxon>Gunneridae</taxon>
        <taxon>Pentapetalae</taxon>
        <taxon>asterids</taxon>
        <taxon>lamiids</taxon>
        <taxon>Solanales</taxon>
        <taxon>Solanaceae</taxon>
        <taxon>Solanoideae</taxon>
        <taxon>Capsiceae</taxon>
        <taxon>Capsicum</taxon>
    </lineage>
</organism>
<dbReference type="Pfam" id="PF23598">
    <property type="entry name" value="LRR_14"/>
    <property type="match status" value="1"/>
</dbReference>
<name>A0A2G2V200_CAPBA</name>
<comment type="caution">
    <text evidence="10">The sequence shown here is derived from an EMBL/GenBank/DDBJ whole genome shotgun (WGS) entry which is preliminary data.</text>
</comment>
<evidence type="ECO:0000259" key="7">
    <source>
        <dbReference type="Pfam" id="PF00931"/>
    </source>
</evidence>
<dbReference type="Gene3D" id="3.80.10.10">
    <property type="entry name" value="Ribonuclease Inhibitor"/>
    <property type="match status" value="2"/>
</dbReference>
<feature type="domain" description="NB-ARC" evidence="7">
    <location>
        <begin position="158"/>
        <end position="325"/>
    </location>
</feature>
<dbReference type="InterPro" id="IPR057135">
    <property type="entry name" value="At4g27190-like_LRR"/>
</dbReference>
<evidence type="ECO:0000256" key="3">
    <source>
        <dbReference type="ARBA" id="ARBA00022737"/>
    </source>
</evidence>
<evidence type="ECO:0000256" key="5">
    <source>
        <dbReference type="ARBA" id="ARBA00022821"/>
    </source>
</evidence>
<dbReference type="OrthoDB" id="3794806at2759"/>
<dbReference type="Proteomes" id="UP000224567">
    <property type="component" value="Unassembled WGS sequence"/>
</dbReference>
<evidence type="ECO:0000259" key="8">
    <source>
        <dbReference type="Pfam" id="PF23247"/>
    </source>
</evidence>
<keyword evidence="11" id="KW-1185">Reference proteome</keyword>
<keyword evidence="2" id="KW-0433">Leucine-rich repeat</keyword>
<keyword evidence="4" id="KW-0547">Nucleotide-binding</keyword>
<keyword evidence="5" id="KW-0611">Plant defense</keyword>
<gene>
    <name evidence="10" type="ORF">CQW23_33423</name>
</gene>
<dbReference type="PROSITE" id="PS51450">
    <property type="entry name" value="LRR"/>
    <property type="match status" value="1"/>
</dbReference>
<dbReference type="InterPro" id="IPR050905">
    <property type="entry name" value="Plant_NBS-LRR"/>
</dbReference>
<dbReference type="InterPro" id="IPR002182">
    <property type="entry name" value="NB-ARC"/>
</dbReference>
<evidence type="ECO:0000256" key="4">
    <source>
        <dbReference type="ARBA" id="ARBA00022741"/>
    </source>
</evidence>
<dbReference type="SUPFAM" id="SSF52540">
    <property type="entry name" value="P-loop containing nucleoside triphosphate hydrolases"/>
    <property type="match status" value="1"/>
</dbReference>
<dbReference type="InterPro" id="IPR055414">
    <property type="entry name" value="LRR_R13L4/SHOC2-like"/>
</dbReference>
<dbReference type="Pfam" id="PF00931">
    <property type="entry name" value="NB-ARC"/>
    <property type="match status" value="1"/>
</dbReference>
<dbReference type="Pfam" id="PF23247">
    <property type="entry name" value="LRR_RPS2"/>
    <property type="match status" value="1"/>
</dbReference>
<dbReference type="PANTHER" id="PTHR33463:SF198">
    <property type="entry name" value="RPP4C3"/>
    <property type="match status" value="1"/>
</dbReference>
<dbReference type="FunFam" id="3.40.50.300:FF:001091">
    <property type="entry name" value="Probable disease resistance protein At1g61300"/>
    <property type="match status" value="1"/>
</dbReference>
<dbReference type="Gene3D" id="1.10.8.430">
    <property type="entry name" value="Helical domain of apoptotic protease-activating factors"/>
    <property type="match status" value="1"/>
</dbReference>
<keyword evidence="6" id="KW-0067">ATP-binding</keyword>
<feature type="domain" description="Disease resistance R13L4/SHOC-2-like LRR" evidence="9">
    <location>
        <begin position="558"/>
        <end position="688"/>
    </location>
</feature>
<dbReference type="InterPro" id="IPR032675">
    <property type="entry name" value="LRR_dom_sf"/>
</dbReference>
<evidence type="ECO:0000313" key="10">
    <source>
        <dbReference type="EMBL" id="PHT26967.1"/>
    </source>
</evidence>
<sequence length="1080" mass="122799">MEILSAILSPVAEHLILPVARQIEYLFYYRSNIRSLDEESKKLEGIRSGVQQRAEAARRNLQVISPHVENWLTSVDTSTADVAVVMRGRTEVERGCIYGWCPKLKLRYLLSRRAKKITLELTKLQNEGNEHAVFCYPVPAGEIEAIPSSSNEEFDSRKQKEEEVMAALRDEGITIVGICGMGGVGKTTLAEKVRARAKQAGLFDYVVMITVSQQQDLKRIQGEIAEEVGLTSLQGDNLLSRGDQLRARLMQKGSRVLIILDDVWEALDDLEKLGIPAGSSHNYQCKVALTTRFRDVCVNMDAQKIVDVAILSEEEGWIHFRQKVGYSADHSSLPEIAEAVAKECKGLPLAIVTVAGALKGKEMPSWEAAHKQLQDAEPSNISRVHIKVYKHLKLSYDFLGSHQVRYLFLLCSLFQEDSDIWTGELLRYGVGLHIFSETAKDMNHARNMVCLLLETLRDSFLLSQGSDKDYVKMHDVVRDVAIDIASEGKHIFMVSHDVSSKEFPRKDSYEQYSHMSIVASEFDKLHKPISCPQLKLLMLKLFSKPFKLQDDFFDGMRELNVISLCGYGRKSNLLFPSSIQRLSNLRTLYLSNLRLNDISIIGKLVTLEILSIRDSYLDKLPVEIGSLTNLTMLEFWNPPGKRMRISPGVLTRLVRLEELHMVRVESCSYSTLRELESLSRLTALTLDRCSVDVIYSNLGLSSKLTRYALEVGGRVYANTSSIKTYDKIITLEVTESTPLGDWIRLLLRNSEFVCSTGKGSKNVVVELQNVKHLRLVRCDSLNIHCQSDIPFPKLKRLEVRWCYHPHHLFRVSLACPDDEEEGISRRTHIRPDVIKFPNLYRLELDNLGCLTHFCSNTVEGIEFPLLREMYLGRLPEFQNFWPTANNAITDSNPLFIEKVSCPNLKELELVGANCITALCFHQLSMGYFSKLEKLKVRRCGELRNLMSPSLARGLLNLRTLWIQECQSMEEVITEEQGDEIMCNDPLFPVLEELKLYNLPKLGHFILTKHALEFPFLKEVDIIECPKLKTFIQQETGSVSTPSPENVNDDDEMKVDDLNEWIHQRFNSKEEDGSESKDSIE</sequence>
<dbReference type="PANTHER" id="PTHR33463">
    <property type="entry name" value="NB-ARC DOMAIN-CONTAINING PROTEIN-RELATED"/>
    <property type="match status" value="1"/>
</dbReference>
<dbReference type="SUPFAM" id="SSF52058">
    <property type="entry name" value="L domain-like"/>
    <property type="match status" value="1"/>
</dbReference>
<keyword evidence="3" id="KW-0677">Repeat</keyword>
<reference evidence="10 11" key="1">
    <citation type="journal article" date="2017" name="Genome Biol.">
        <title>New reference genome sequences of hot pepper reveal the massive evolution of plant disease-resistance genes by retroduplication.</title>
        <authorList>
            <person name="Kim S."/>
            <person name="Park J."/>
            <person name="Yeom S.I."/>
            <person name="Kim Y.M."/>
            <person name="Seo E."/>
            <person name="Kim K.T."/>
            <person name="Kim M.S."/>
            <person name="Lee J.M."/>
            <person name="Cheong K."/>
            <person name="Shin H.S."/>
            <person name="Kim S.B."/>
            <person name="Han K."/>
            <person name="Lee J."/>
            <person name="Park M."/>
            <person name="Lee H.A."/>
            <person name="Lee H.Y."/>
            <person name="Lee Y."/>
            <person name="Oh S."/>
            <person name="Lee J.H."/>
            <person name="Choi E."/>
            <person name="Choi E."/>
            <person name="Lee S.E."/>
            <person name="Jeon J."/>
            <person name="Kim H."/>
            <person name="Choi G."/>
            <person name="Song H."/>
            <person name="Lee J."/>
            <person name="Lee S.C."/>
            <person name="Kwon J.K."/>
            <person name="Lee H.Y."/>
            <person name="Koo N."/>
            <person name="Hong Y."/>
            <person name="Kim R.W."/>
            <person name="Kang W.H."/>
            <person name="Huh J.H."/>
            <person name="Kang B.C."/>
            <person name="Yang T.J."/>
            <person name="Lee Y.H."/>
            <person name="Bennetzen J.L."/>
            <person name="Choi D."/>
        </authorList>
    </citation>
    <scope>NUCLEOTIDE SEQUENCE [LARGE SCALE GENOMIC DNA]</scope>
    <source>
        <strain evidence="11">cv. PBC81</strain>
    </source>
</reference>
<proteinExistence type="inferred from homology"/>
<evidence type="ECO:0000256" key="6">
    <source>
        <dbReference type="ARBA" id="ARBA00022840"/>
    </source>
</evidence>
<feature type="domain" description="Disease resistance protein At4g27190-like leucine-rich repeats" evidence="8">
    <location>
        <begin position="904"/>
        <end position="1030"/>
    </location>
</feature>
<dbReference type="InterPro" id="IPR027417">
    <property type="entry name" value="P-loop_NTPase"/>
</dbReference>
<dbReference type="EMBL" id="MLFT02000573">
    <property type="protein sequence ID" value="PHT26967.1"/>
    <property type="molecule type" value="Genomic_DNA"/>
</dbReference>